<dbReference type="PROSITE" id="PS00455">
    <property type="entry name" value="AMP_BINDING"/>
    <property type="match status" value="1"/>
</dbReference>
<dbReference type="PANTHER" id="PTHR24096">
    <property type="entry name" value="LONG-CHAIN-FATTY-ACID--COA LIGASE"/>
    <property type="match status" value="1"/>
</dbReference>
<reference evidence="3" key="1">
    <citation type="submission" date="2021-01" db="EMBL/GenBank/DDBJ databases">
        <title>Whole genome shotgun sequence of Virgisporangium aliadipatigenens NBRC 105644.</title>
        <authorList>
            <person name="Komaki H."/>
            <person name="Tamura T."/>
        </authorList>
    </citation>
    <scope>NUCLEOTIDE SEQUENCE</scope>
    <source>
        <strain evidence="3">NBRC 105644</strain>
    </source>
</reference>
<dbReference type="SUPFAM" id="SSF56801">
    <property type="entry name" value="Acetyl-CoA synthetase-like"/>
    <property type="match status" value="1"/>
</dbReference>
<dbReference type="Proteomes" id="UP000619260">
    <property type="component" value="Unassembled WGS sequence"/>
</dbReference>
<name>A0A8J3YLQ3_9ACTN</name>
<organism evidence="3 4">
    <name type="scientific">Virgisporangium aliadipatigenens</name>
    <dbReference type="NCBI Taxonomy" id="741659"/>
    <lineage>
        <taxon>Bacteria</taxon>
        <taxon>Bacillati</taxon>
        <taxon>Actinomycetota</taxon>
        <taxon>Actinomycetes</taxon>
        <taxon>Micromonosporales</taxon>
        <taxon>Micromonosporaceae</taxon>
        <taxon>Virgisporangium</taxon>
    </lineage>
</organism>
<dbReference type="Gene3D" id="3.30.300.30">
    <property type="match status" value="1"/>
</dbReference>
<feature type="domain" description="AMP-dependent synthetase/ligase" evidence="1">
    <location>
        <begin position="14"/>
        <end position="358"/>
    </location>
</feature>
<accession>A0A8J3YLQ3</accession>
<gene>
    <name evidence="3" type="primary">fadD_2</name>
    <name evidence="3" type="ORF">Val02_33140</name>
</gene>
<dbReference type="Pfam" id="PF00501">
    <property type="entry name" value="AMP-binding"/>
    <property type="match status" value="1"/>
</dbReference>
<evidence type="ECO:0000259" key="2">
    <source>
        <dbReference type="Pfam" id="PF13193"/>
    </source>
</evidence>
<dbReference type="InterPro" id="IPR020845">
    <property type="entry name" value="AMP-binding_CS"/>
</dbReference>
<evidence type="ECO:0000313" key="3">
    <source>
        <dbReference type="EMBL" id="GIJ46428.1"/>
    </source>
</evidence>
<keyword evidence="3" id="KW-0436">Ligase</keyword>
<feature type="domain" description="AMP-binding enzyme C-terminal" evidence="2">
    <location>
        <begin position="406"/>
        <end position="480"/>
    </location>
</feature>
<dbReference type="AlphaFoldDB" id="A0A8J3YLQ3"/>
<sequence length="492" mass="53278">METNLARLSESAHERLGDYPSVWFEGTWYRSADLRARAARVATGLRERGVRPGDRVVVIMANCPEVGITYNAVWRAGAVVTPVIFLVSAPELRHAVENSGAVLIVTTAEVLPKVKEATEGLDLPVFVVGANYAELEAADPGGIVERAPDDLAALMYTGGTTGRSKGVALSHRNLAHVGAASRKRSHVEGLTRGLLALPLSHSYGLLITVGGFYAEEHAPSILMRWFEPQRWLELAVEHRAQVAAVVPSMLALLLRFPLESYDLSELRRVYCGAAPLSPIVAQEFLRRVPSVEIREGYGCTETAGLISSQPDGAPRLGTVGKPVDGVELRIIGFDGREVAAGEEGEIVVRGPNVMSHYWGEESAGDADGWLHTGDVGRLDDEGFLVIVDRMKDLIIRNGYNVFPRDVEDVLMTHPAVAMAAVIGRPDPVVGEEVVAFVALSTPDAVTPGELTEYAKERIAANKYPREVHIVDAIPLTSVGKLDRKRLRAAITR</sequence>
<dbReference type="Gene3D" id="3.40.50.12780">
    <property type="entry name" value="N-terminal domain of ligase-like"/>
    <property type="match status" value="1"/>
</dbReference>
<keyword evidence="4" id="KW-1185">Reference proteome</keyword>
<protein>
    <submittedName>
        <fullName evidence="3">Long-chain-fatty-acid--CoA ligase</fullName>
    </submittedName>
</protein>
<proteinExistence type="predicted"/>
<dbReference type="InterPro" id="IPR042099">
    <property type="entry name" value="ANL_N_sf"/>
</dbReference>
<dbReference type="EMBL" id="BOPF01000010">
    <property type="protein sequence ID" value="GIJ46428.1"/>
    <property type="molecule type" value="Genomic_DNA"/>
</dbReference>
<dbReference type="GO" id="GO:0016405">
    <property type="term" value="F:CoA-ligase activity"/>
    <property type="evidence" value="ECO:0007669"/>
    <property type="project" value="TreeGrafter"/>
</dbReference>
<evidence type="ECO:0000313" key="4">
    <source>
        <dbReference type="Proteomes" id="UP000619260"/>
    </source>
</evidence>
<dbReference type="RefSeq" id="WP_203899953.1">
    <property type="nucleotide sequence ID" value="NZ_BOPF01000010.1"/>
</dbReference>
<dbReference type="Pfam" id="PF13193">
    <property type="entry name" value="AMP-binding_C"/>
    <property type="match status" value="1"/>
</dbReference>
<evidence type="ECO:0000259" key="1">
    <source>
        <dbReference type="Pfam" id="PF00501"/>
    </source>
</evidence>
<dbReference type="InterPro" id="IPR045851">
    <property type="entry name" value="AMP-bd_C_sf"/>
</dbReference>
<dbReference type="InterPro" id="IPR025110">
    <property type="entry name" value="AMP-bd_C"/>
</dbReference>
<comment type="caution">
    <text evidence="3">The sequence shown here is derived from an EMBL/GenBank/DDBJ whole genome shotgun (WGS) entry which is preliminary data.</text>
</comment>
<dbReference type="InterPro" id="IPR000873">
    <property type="entry name" value="AMP-dep_synth/lig_dom"/>
</dbReference>